<keyword evidence="4 7" id="KW-0808">Transferase</keyword>
<evidence type="ECO:0000313" key="8">
    <source>
        <dbReference type="Proteomes" id="UP000479526"/>
    </source>
</evidence>
<dbReference type="EMBL" id="WXEW01000010">
    <property type="protein sequence ID" value="NAS26209.1"/>
    <property type="molecule type" value="Genomic_DNA"/>
</dbReference>
<evidence type="ECO:0000256" key="5">
    <source>
        <dbReference type="ARBA" id="ARBA00022691"/>
    </source>
</evidence>
<dbReference type="SUPFAM" id="SSF53335">
    <property type="entry name" value="S-adenosyl-L-methionine-dependent methyltransferases"/>
    <property type="match status" value="1"/>
</dbReference>
<reference evidence="7 8" key="1">
    <citation type="submission" date="2020-01" db="EMBL/GenBank/DDBJ databases">
        <title>Herbidospora sp. NEAU-GS84 nov., a novel actinomycete isolated from soil.</title>
        <authorList>
            <person name="Han L."/>
        </authorList>
    </citation>
    <scope>NUCLEOTIDE SEQUENCE [LARGE SCALE GENOMIC DNA]</scope>
    <source>
        <strain evidence="7 8">NEAU-GS84</strain>
    </source>
</reference>
<evidence type="ECO:0000259" key="6">
    <source>
        <dbReference type="Pfam" id="PF00590"/>
    </source>
</evidence>
<keyword evidence="2" id="KW-0169">Cobalamin biosynthesis</keyword>
<dbReference type="InterPro" id="IPR050714">
    <property type="entry name" value="Cobalamin_biosynth_MTase"/>
</dbReference>
<keyword evidence="5" id="KW-0949">S-adenosyl-L-methionine</keyword>
<feature type="domain" description="Tetrapyrrole methylase" evidence="6">
    <location>
        <begin position="4"/>
        <end position="177"/>
    </location>
</feature>
<proteinExistence type="predicted"/>
<keyword evidence="8" id="KW-1185">Reference proteome</keyword>
<evidence type="ECO:0000256" key="1">
    <source>
        <dbReference type="ARBA" id="ARBA00004953"/>
    </source>
</evidence>
<dbReference type="InterPro" id="IPR029063">
    <property type="entry name" value="SAM-dependent_MTases_sf"/>
</dbReference>
<dbReference type="InterPro" id="IPR000878">
    <property type="entry name" value="4pyrrol_Mease"/>
</dbReference>
<dbReference type="GO" id="GO:0008276">
    <property type="term" value="F:protein methyltransferase activity"/>
    <property type="evidence" value="ECO:0007669"/>
    <property type="project" value="InterPro"/>
</dbReference>
<keyword evidence="3 7" id="KW-0489">Methyltransferase</keyword>
<dbReference type="NCBIfam" id="TIGR02467">
    <property type="entry name" value="CbiE"/>
    <property type="match status" value="1"/>
</dbReference>
<comment type="caution">
    <text evidence="7">The sequence shown here is derived from an EMBL/GenBank/DDBJ whole genome shotgun (WGS) entry which is preliminary data.</text>
</comment>
<dbReference type="RefSeq" id="WP_161483222.1">
    <property type="nucleotide sequence ID" value="NZ_WXEW01000010.1"/>
</dbReference>
<dbReference type="InterPro" id="IPR006365">
    <property type="entry name" value="Cbl_synth_CobL"/>
</dbReference>
<evidence type="ECO:0000256" key="2">
    <source>
        <dbReference type="ARBA" id="ARBA00022573"/>
    </source>
</evidence>
<name>A0A7C9N525_9ACTN</name>
<dbReference type="PIRSF" id="PIRSF036428">
    <property type="entry name" value="CobL"/>
    <property type="match status" value="1"/>
</dbReference>
<dbReference type="InterPro" id="IPR014008">
    <property type="entry name" value="Cbl_synth_MTase_CbiT"/>
</dbReference>
<dbReference type="Gene3D" id="3.40.50.150">
    <property type="entry name" value="Vaccinia Virus protein VP39"/>
    <property type="match status" value="1"/>
</dbReference>
<dbReference type="NCBIfam" id="TIGR02469">
    <property type="entry name" value="CbiT"/>
    <property type="match status" value="1"/>
</dbReference>
<organism evidence="7 8">
    <name type="scientific">Herbidospora solisilvae</name>
    <dbReference type="NCBI Taxonomy" id="2696284"/>
    <lineage>
        <taxon>Bacteria</taxon>
        <taxon>Bacillati</taxon>
        <taxon>Actinomycetota</taxon>
        <taxon>Actinomycetes</taxon>
        <taxon>Streptosporangiales</taxon>
        <taxon>Streptosporangiaceae</taxon>
        <taxon>Herbidospora</taxon>
    </lineage>
</organism>
<dbReference type="GO" id="GO:0009236">
    <property type="term" value="P:cobalamin biosynthetic process"/>
    <property type="evidence" value="ECO:0007669"/>
    <property type="project" value="UniProtKB-UniPathway"/>
</dbReference>
<dbReference type="SUPFAM" id="SSF53790">
    <property type="entry name" value="Tetrapyrrole methylase"/>
    <property type="match status" value="1"/>
</dbReference>
<dbReference type="AlphaFoldDB" id="A0A7C9N525"/>
<dbReference type="CDD" id="cd11644">
    <property type="entry name" value="Precorrin-6Y-MT"/>
    <property type="match status" value="1"/>
</dbReference>
<dbReference type="Pfam" id="PF00590">
    <property type="entry name" value="TP_methylase"/>
    <property type="match status" value="1"/>
</dbReference>
<sequence length="386" mass="39861">MTDVVVVGVGADGWAGLGEPAREAVAKAEVVAGSARQLALLPEVPGELRPWPSPLLPALRELLGSGRRVCVLASGDPMHFGIGATIARLGVPGVRVIPHPSSVSLACARLGWPVESVTVVSMVGRPLAAVFAPGRRFIVLSEGSGSPAAVARALEAGGYDQSALTVLERLGGPGERVGPLRDDVDPLNVVAVECRSADPLPIVPGLPDDAYDHDGQLTKREVRAVVMAFLRPNGLLWDVGGGAGSVAIEWMRADRACRAVSVERDPVRAARIAGNAARLGVPDLKVVTGAAPHALAGLDPPDAVFIGGGLTAEGVPETCWRALGPGGRLVATAVTVESEAVLAAWHREHGGDLTRLSVSRAAPVGGFTGWRPAMPVTIWSARKDLT</sequence>
<evidence type="ECO:0000256" key="4">
    <source>
        <dbReference type="ARBA" id="ARBA00022679"/>
    </source>
</evidence>
<dbReference type="InterPro" id="IPR014777">
    <property type="entry name" value="4pyrrole_Mease_sub1"/>
</dbReference>
<dbReference type="UniPathway" id="UPA00148"/>
<dbReference type="InterPro" id="IPR012818">
    <property type="entry name" value="CbiE"/>
</dbReference>
<dbReference type="InterPro" id="IPR035996">
    <property type="entry name" value="4pyrrol_Methylase_sf"/>
</dbReference>
<dbReference type="PANTHER" id="PTHR43182:SF1">
    <property type="entry name" value="COBALT-PRECORRIN-7 C(5)-METHYLTRANSFERASE"/>
    <property type="match status" value="1"/>
</dbReference>
<accession>A0A7C9N525</accession>
<gene>
    <name evidence="7" type="primary">cbiE</name>
    <name evidence="7" type="ORF">GT755_31620</name>
</gene>
<dbReference type="PANTHER" id="PTHR43182">
    <property type="entry name" value="COBALT-PRECORRIN-6B C(15)-METHYLTRANSFERASE (DECARBOXYLATING)"/>
    <property type="match status" value="1"/>
</dbReference>
<evidence type="ECO:0000256" key="3">
    <source>
        <dbReference type="ARBA" id="ARBA00022603"/>
    </source>
</evidence>
<dbReference type="Gene3D" id="3.40.1010.10">
    <property type="entry name" value="Cobalt-precorrin-4 Transmethylase, Domain 1"/>
    <property type="match status" value="1"/>
</dbReference>
<dbReference type="InterPro" id="IPR014776">
    <property type="entry name" value="4pyrrole_Mease_sub2"/>
</dbReference>
<dbReference type="CDD" id="cd02440">
    <property type="entry name" value="AdoMet_MTases"/>
    <property type="match status" value="1"/>
</dbReference>
<dbReference type="Pfam" id="PF01135">
    <property type="entry name" value="PCMT"/>
    <property type="match status" value="1"/>
</dbReference>
<dbReference type="Proteomes" id="UP000479526">
    <property type="component" value="Unassembled WGS sequence"/>
</dbReference>
<comment type="pathway">
    <text evidence="1">Cofactor biosynthesis; adenosylcobalamin biosynthesis.</text>
</comment>
<dbReference type="Gene3D" id="3.30.950.10">
    <property type="entry name" value="Methyltransferase, Cobalt-precorrin-4 Transmethylase, Domain 2"/>
    <property type="match status" value="1"/>
</dbReference>
<protein>
    <submittedName>
        <fullName evidence="7">Precorrin-6y C5,15-methyltransferase (Decarboxylating) subunit CbiE</fullName>
    </submittedName>
</protein>
<dbReference type="GO" id="GO:0032259">
    <property type="term" value="P:methylation"/>
    <property type="evidence" value="ECO:0007669"/>
    <property type="project" value="UniProtKB-KW"/>
</dbReference>
<evidence type="ECO:0000313" key="7">
    <source>
        <dbReference type="EMBL" id="NAS26209.1"/>
    </source>
</evidence>